<dbReference type="InterPro" id="IPR036396">
    <property type="entry name" value="Cyt_P450_sf"/>
</dbReference>
<evidence type="ECO:0000256" key="3">
    <source>
        <dbReference type="ARBA" id="ARBA00022723"/>
    </source>
</evidence>
<dbReference type="AlphaFoldDB" id="A0A2P5HXF0"/>
<dbReference type="InterPro" id="IPR050121">
    <property type="entry name" value="Cytochrome_P450_monoxygenase"/>
</dbReference>
<evidence type="ECO:0000256" key="7">
    <source>
        <dbReference type="SAM" id="Phobius"/>
    </source>
</evidence>
<comment type="cofactor">
    <cofactor evidence="1 5">
        <name>heme</name>
        <dbReference type="ChEBI" id="CHEBI:30413"/>
    </cofactor>
</comment>
<comment type="similarity">
    <text evidence="6">Belongs to the cytochrome P450 family.</text>
</comment>
<dbReference type="Proteomes" id="UP000094444">
    <property type="component" value="Unassembled WGS sequence"/>
</dbReference>
<protein>
    <submittedName>
        <fullName evidence="8">Cytochrome P450 4A10</fullName>
    </submittedName>
</protein>
<accession>A0A2P5HXF0</accession>
<feature type="binding site" description="axial binding residue" evidence="5">
    <location>
        <position position="439"/>
    </location>
    <ligand>
        <name>heme</name>
        <dbReference type="ChEBI" id="CHEBI:30413"/>
    </ligand>
    <ligandPart>
        <name>Fe</name>
        <dbReference type="ChEBI" id="CHEBI:18248"/>
    </ligandPart>
</feature>
<dbReference type="CDD" id="cd11062">
    <property type="entry name" value="CYP58-like"/>
    <property type="match status" value="1"/>
</dbReference>
<dbReference type="STRING" id="158607.A0A2P5HXF0"/>
<evidence type="ECO:0000313" key="9">
    <source>
        <dbReference type="Proteomes" id="UP000094444"/>
    </source>
</evidence>
<dbReference type="InterPro" id="IPR017972">
    <property type="entry name" value="Cyt_P450_CS"/>
</dbReference>
<keyword evidence="2 5" id="KW-0349">Heme</keyword>
<dbReference type="PROSITE" id="PS00086">
    <property type="entry name" value="CYTOCHROME_P450"/>
    <property type="match status" value="1"/>
</dbReference>
<keyword evidence="6" id="KW-0560">Oxidoreductase</keyword>
<sequence length="492" mass="55107">MFLNSIATAFAAAVIYLIGQTIYNVFFHPLAKFPGPRLAPVSKLWLWYKEIEGDMIEFMIEQHRIHGPIVRIAPEELSFFDIDGYLGDVYANSTKFTKAQYFYARGAKTLNLFRETDRSVHASEKRLISHSFSRKNLLGMQDMINANTQRWIDRLRSHTQAGAWIALWDATRCLTLDAMSTFAYGSPEGGLDEPDFKHKALEVFDAIPVIVPSRQLLPLVPTIFEIMAMFSSNPVQNRINNGAVHGMDRLLKQKRSGEETDGLVMFESMMQRAEKNNTSLDYDRMVSNGGIMLFAGTETTALALSTAIFHLTKQPDLWLELDRQLRASLPEGCTDEYLDITAVEKVPLLDATAKEALRVACPIPGRLPRVVPEGGWQLKGQMIPAGTIVTSAQVFYCYDPTVFPEPKKFDVNRWLNADAATLSSMNRNLVVFSAGTRSCIGQNLAHIELWLGIAKVVLNFRPGEAEDKELTFHSHSGIGGPDSSIRVKLRES</sequence>
<dbReference type="PRINTS" id="PR00463">
    <property type="entry name" value="EP450I"/>
</dbReference>
<dbReference type="GO" id="GO:0004497">
    <property type="term" value="F:monooxygenase activity"/>
    <property type="evidence" value="ECO:0007669"/>
    <property type="project" value="UniProtKB-KW"/>
</dbReference>
<dbReference type="EMBL" id="MAVT02000557">
    <property type="protein sequence ID" value="POS74925.1"/>
    <property type="molecule type" value="Genomic_DNA"/>
</dbReference>
<dbReference type="InterPro" id="IPR002401">
    <property type="entry name" value="Cyt_P450_E_grp-I"/>
</dbReference>
<evidence type="ECO:0000256" key="4">
    <source>
        <dbReference type="ARBA" id="ARBA00023004"/>
    </source>
</evidence>
<keyword evidence="7" id="KW-1133">Transmembrane helix</keyword>
<name>A0A2P5HXF0_DIAHE</name>
<dbReference type="PANTHER" id="PTHR24305:SF234">
    <property type="entry name" value="CYTOCHROME P450"/>
    <property type="match status" value="1"/>
</dbReference>
<evidence type="ECO:0000256" key="1">
    <source>
        <dbReference type="ARBA" id="ARBA00001971"/>
    </source>
</evidence>
<dbReference type="PRINTS" id="PR00385">
    <property type="entry name" value="P450"/>
</dbReference>
<gene>
    <name evidence="8" type="ORF">DHEL01_v206677</name>
</gene>
<organism evidence="8 9">
    <name type="scientific">Diaporthe helianthi</name>
    <dbReference type="NCBI Taxonomy" id="158607"/>
    <lineage>
        <taxon>Eukaryota</taxon>
        <taxon>Fungi</taxon>
        <taxon>Dikarya</taxon>
        <taxon>Ascomycota</taxon>
        <taxon>Pezizomycotina</taxon>
        <taxon>Sordariomycetes</taxon>
        <taxon>Sordariomycetidae</taxon>
        <taxon>Diaporthales</taxon>
        <taxon>Diaporthaceae</taxon>
        <taxon>Diaporthe</taxon>
    </lineage>
</organism>
<reference evidence="8" key="1">
    <citation type="submission" date="2017-09" db="EMBL/GenBank/DDBJ databases">
        <title>Polyketide synthases of a Diaporthe helianthi virulent isolate.</title>
        <authorList>
            <person name="Baroncelli R."/>
        </authorList>
    </citation>
    <scope>NUCLEOTIDE SEQUENCE [LARGE SCALE GENOMIC DNA]</scope>
    <source>
        <strain evidence="8">7/96</strain>
    </source>
</reference>
<evidence type="ECO:0000256" key="2">
    <source>
        <dbReference type="ARBA" id="ARBA00022617"/>
    </source>
</evidence>
<proteinExistence type="inferred from homology"/>
<feature type="transmembrane region" description="Helical" evidence="7">
    <location>
        <begin position="6"/>
        <end position="27"/>
    </location>
</feature>
<dbReference type="InParanoid" id="A0A2P5HXF0"/>
<dbReference type="InterPro" id="IPR001128">
    <property type="entry name" value="Cyt_P450"/>
</dbReference>
<evidence type="ECO:0000256" key="6">
    <source>
        <dbReference type="RuleBase" id="RU000461"/>
    </source>
</evidence>
<dbReference type="GO" id="GO:0020037">
    <property type="term" value="F:heme binding"/>
    <property type="evidence" value="ECO:0007669"/>
    <property type="project" value="InterPro"/>
</dbReference>
<keyword evidence="6" id="KW-0503">Monooxygenase</keyword>
<dbReference type="GO" id="GO:0016705">
    <property type="term" value="F:oxidoreductase activity, acting on paired donors, with incorporation or reduction of molecular oxygen"/>
    <property type="evidence" value="ECO:0007669"/>
    <property type="project" value="InterPro"/>
</dbReference>
<keyword evidence="9" id="KW-1185">Reference proteome</keyword>
<evidence type="ECO:0000313" key="8">
    <source>
        <dbReference type="EMBL" id="POS74925.1"/>
    </source>
</evidence>
<keyword evidence="3 5" id="KW-0479">Metal-binding</keyword>
<keyword evidence="7" id="KW-0472">Membrane</keyword>
<dbReference type="PANTHER" id="PTHR24305">
    <property type="entry name" value="CYTOCHROME P450"/>
    <property type="match status" value="1"/>
</dbReference>
<dbReference type="SUPFAM" id="SSF48264">
    <property type="entry name" value="Cytochrome P450"/>
    <property type="match status" value="1"/>
</dbReference>
<keyword evidence="7" id="KW-0812">Transmembrane</keyword>
<dbReference type="GO" id="GO:0005506">
    <property type="term" value="F:iron ion binding"/>
    <property type="evidence" value="ECO:0007669"/>
    <property type="project" value="InterPro"/>
</dbReference>
<comment type="caution">
    <text evidence="8">The sequence shown here is derived from an EMBL/GenBank/DDBJ whole genome shotgun (WGS) entry which is preliminary data.</text>
</comment>
<dbReference type="Pfam" id="PF00067">
    <property type="entry name" value="p450"/>
    <property type="match status" value="1"/>
</dbReference>
<keyword evidence="4 5" id="KW-0408">Iron</keyword>
<dbReference type="Gene3D" id="1.10.630.10">
    <property type="entry name" value="Cytochrome P450"/>
    <property type="match status" value="1"/>
</dbReference>
<dbReference type="OrthoDB" id="1470350at2759"/>
<evidence type="ECO:0000256" key="5">
    <source>
        <dbReference type="PIRSR" id="PIRSR602401-1"/>
    </source>
</evidence>